<evidence type="ECO:0000256" key="5">
    <source>
        <dbReference type="ARBA" id="ARBA00022692"/>
    </source>
</evidence>
<dbReference type="EMBL" id="JABVCQ010000032">
    <property type="protein sequence ID" value="MBB1127004.1"/>
    <property type="molecule type" value="Genomic_DNA"/>
</dbReference>
<dbReference type="Pfam" id="PF13396">
    <property type="entry name" value="PLDc_N"/>
    <property type="match status" value="1"/>
</dbReference>
<dbReference type="SUPFAM" id="SSF56024">
    <property type="entry name" value="Phospholipase D/nuclease"/>
    <property type="match status" value="2"/>
</dbReference>
<evidence type="ECO:0000256" key="12">
    <source>
        <dbReference type="NCBIfam" id="TIGR04265"/>
    </source>
</evidence>
<dbReference type="Proteomes" id="UP000548632">
    <property type="component" value="Unassembled WGS sequence"/>
</dbReference>
<dbReference type="PROSITE" id="PS50035">
    <property type="entry name" value="PLD"/>
    <property type="match status" value="2"/>
</dbReference>
<keyword evidence="16" id="KW-1185">Reference proteome</keyword>
<keyword evidence="11" id="KW-1208">Phospholipid metabolism</keyword>
<feature type="transmembrane region" description="Helical" evidence="13">
    <location>
        <begin position="40"/>
        <end position="61"/>
    </location>
</feature>
<feature type="domain" description="PLD phosphodiesterase" evidence="14">
    <location>
        <begin position="220"/>
        <end position="247"/>
    </location>
</feature>
<feature type="domain" description="PLD phosphodiesterase" evidence="14">
    <location>
        <begin position="396"/>
        <end position="423"/>
    </location>
</feature>
<keyword evidence="8" id="KW-0443">Lipid metabolism</keyword>
<proteinExistence type="predicted"/>
<comment type="caution">
    <text evidence="15">The sequence shown here is derived from an EMBL/GenBank/DDBJ whole genome shotgun (WGS) entry which is preliminary data.</text>
</comment>
<evidence type="ECO:0000313" key="16">
    <source>
        <dbReference type="Proteomes" id="UP000548632"/>
    </source>
</evidence>
<evidence type="ECO:0000256" key="1">
    <source>
        <dbReference type="ARBA" id="ARBA00004651"/>
    </source>
</evidence>
<dbReference type="GO" id="GO:0005886">
    <property type="term" value="C:plasma membrane"/>
    <property type="evidence" value="ECO:0007669"/>
    <property type="project" value="UniProtKB-SubCell"/>
</dbReference>
<name>A0A839HEV6_9GAMM</name>
<evidence type="ECO:0000256" key="6">
    <source>
        <dbReference type="ARBA" id="ARBA00022737"/>
    </source>
</evidence>
<dbReference type="InterPro" id="IPR025202">
    <property type="entry name" value="PLD-like_dom"/>
</dbReference>
<dbReference type="Pfam" id="PF13091">
    <property type="entry name" value="PLDc_2"/>
    <property type="match status" value="2"/>
</dbReference>
<protein>
    <recommendedName>
        <fullName evidence="12">Cardiolipin synthase</fullName>
        <ecNumber evidence="12">2.7.8.-</ecNumber>
    </recommendedName>
</protein>
<dbReference type="PANTHER" id="PTHR21248:SF22">
    <property type="entry name" value="PHOSPHOLIPASE D"/>
    <property type="match status" value="1"/>
</dbReference>
<keyword evidence="3" id="KW-0444">Lipid biosynthesis</keyword>
<keyword evidence="7 13" id="KW-1133">Transmembrane helix</keyword>
<keyword evidence="4" id="KW-0808">Transferase</keyword>
<dbReference type="RefSeq" id="WP_182584645.1">
    <property type="nucleotide sequence ID" value="NZ_JABVCQ010000032.1"/>
</dbReference>
<keyword evidence="6" id="KW-0677">Repeat</keyword>
<evidence type="ECO:0000313" key="15">
    <source>
        <dbReference type="EMBL" id="MBB1127004.1"/>
    </source>
</evidence>
<gene>
    <name evidence="15" type="primary">cls</name>
    <name evidence="15" type="ORF">HUK38_12330</name>
</gene>
<dbReference type="PANTHER" id="PTHR21248">
    <property type="entry name" value="CARDIOLIPIN SYNTHASE"/>
    <property type="match status" value="1"/>
</dbReference>
<evidence type="ECO:0000256" key="2">
    <source>
        <dbReference type="ARBA" id="ARBA00022475"/>
    </source>
</evidence>
<evidence type="ECO:0000256" key="13">
    <source>
        <dbReference type="SAM" id="Phobius"/>
    </source>
</evidence>
<dbReference type="AlphaFoldDB" id="A0A839HEV6"/>
<evidence type="ECO:0000256" key="10">
    <source>
        <dbReference type="ARBA" id="ARBA00023209"/>
    </source>
</evidence>
<keyword evidence="10" id="KW-0594">Phospholipid biosynthesis</keyword>
<dbReference type="InterPro" id="IPR027379">
    <property type="entry name" value="CLS_N"/>
</dbReference>
<comment type="subcellular location">
    <subcellularLocation>
        <location evidence="1">Cell membrane</location>
        <topology evidence="1">Multi-pass membrane protein</topology>
    </subcellularLocation>
</comment>
<organism evidence="15 16">
    <name type="scientific">Thiospirillum jenense</name>
    <dbReference type="NCBI Taxonomy" id="1653858"/>
    <lineage>
        <taxon>Bacteria</taxon>
        <taxon>Pseudomonadati</taxon>
        <taxon>Pseudomonadota</taxon>
        <taxon>Gammaproteobacteria</taxon>
        <taxon>Chromatiales</taxon>
        <taxon>Chromatiaceae</taxon>
        <taxon>Thiospirillum</taxon>
    </lineage>
</organism>
<evidence type="ECO:0000256" key="3">
    <source>
        <dbReference type="ARBA" id="ARBA00022516"/>
    </source>
</evidence>
<dbReference type="GO" id="GO:0032049">
    <property type="term" value="P:cardiolipin biosynthetic process"/>
    <property type="evidence" value="ECO:0007669"/>
    <property type="project" value="UniProtKB-UniRule"/>
</dbReference>
<dbReference type="InterPro" id="IPR022924">
    <property type="entry name" value="Cardiolipin_synthase"/>
</dbReference>
<evidence type="ECO:0000256" key="9">
    <source>
        <dbReference type="ARBA" id="ARBA00023136"/>
    </source>
</evidence>
<dbReference type="GO" id="GO:0008808">
    <property type="term" value="F:cardiolipin synthase activity"/>
    <property type="evidence" value="ECO:0007669"/>
    <property type="project" value="UniProtKB-UniRule"/>
</dbReference>
<evidence type="ECO:0000256" key="11">
    <source>
        <dbReference type="ARBA" id="ARBA00023264"/>
    </source>
</evidence>
<dbReference type="SMART" id="SM00155">
    <property type="entry name" value="PLDc"/>
    <property type="match status" value="2"/>
</dbReference>
<accession>A0A839HEV6</accession>
<evidence type="ECO:0000259" key="14">
    <source>
        <dbReference type="PROSITE" id="PS50035"/>
    </source>
</evidence>
<evidence type="ECO:0000256" key="8">
    <source>
        <dbReference type="ARBA" id="ARBA00023098"/>
    </source>
</evidence>
<dbReference type="Gene3D" id="3.30.870.10">
    <property type="entry name" value="Endonuclease Chain A"/>
    <property type="match status" value="2"/>
</dbReference>
<feature type="transmembrane region" description="Helical" evidence="13">
    <location>
        <begin position="12"/>
        <end position="33"/>
    </location>
</feature>
<dbReference type="NCBIfam" id="TIGR04265">
    <property type="entry name" value="bac_cardiolipin"/>
    <property type="match status" value="1"/>
</dbReference>
<sequence length="483" mass="54058">MEFVLLFEDIGWTLLIIIETTAAAFTVGHIVLSQRDVSSAVGWTGLVLLTPGLGVVLYWIFGVNRIRRKAHRLRSETLLNHDSSGLRTKQRAIRILSKNFPDLIGMGRLGDTLTHSNLQAGNQIQPLANGDDAYPVMLAAITAAQYSVALSTYIFDYDSIGQQFVTALAQAQQRGVQVRVLIDGVGQRYSRPYTPHQLRQSLLPIGVFLESPLPVRNPYLNLRNHRKILVIDGRTGFTGGLNIRANCVLADQPLHPVSDLHFKLTGPVVRGLLNAFAMDWHFTTGERLSGNTWYPLLIPCGNSIARCIADGPDENCDLIRRMILGALVHAKHRVRIITPYFLPDQSLISALNVTALRGVEIQILLPAHNNLRFVHWAAQAQAEQILLGGCRIYLSAPPFDHTKLMLMDMTWCFFGSANWDARSLRLNFELNVECYDVALSNTLNQLFETKLATAREVRIEELRTRPLPIKLRDGVARLFSPYL</sequence>
<dbReference type="EC" id="2.7.8.-" evidence="12"/>
<dbReference type="InterPro" id="IPR001736">
    <property type="entry name" value="PLipase_D/transphosphatidylase"/>
</dbReference>
<reference evidence="15 16" key="1">
    <citation type="journal article" date="2020" name="Arch. Microbiol.">
        <title>The genome sequence of the giant phototrophic gammaproteobacterium Thiospirillum jenense gives insight into its physiological properties and phylogenetic relationships.</title>
        <authorList>
            <person name="Imhoff J.F."/>
            <person name="Meyer T.E."/>
            <person name="Kyndt J.A."/>
        </authorList>
    </citation>
    <scope>NUCLEOTIDE SEQUENCE [LARGE SCALE GENOMIC DNA]</scope>
    <source>
        <strain evidence="15 16">DSM 216</strain>
    </source>
</reference>
<keyword evidence="5 13" id="KW-0812">Transmembrane</keyword>
<evidence type="ECO:0000256" key="4">
    <source>
        <dbReference type="ARBA" id="ARBA00022679"/>
    </source>
</evidence>
<keyword evidence="2" id="KW-1003">Cell membrane</keyword>
<evidence type="ECO:0000256" key="7">
    <source>
        <dbReference type="ARBA" id="ARBA00022989"/>
    </source>
</evidence>
<dbReference type="CDD" id="cd09163">
    <property type="entry name" value="PLDc_CLS_unchar2_2"/>
    <property type="match status" value="1"/>
</dbReference>
<keyword evidence="9 13" id="KW-0472">Membrane</keyword>
<dbReference type="CDD" id="cd09157">
    <property type="entry name" value="PLDc_CLS_unchar2_1"/>
    <property type="match status" value="1"/>
</dbReference>